<name>A0A450SNM8_9GAMM</name>
<keyword evidence="1" id="KW-0812">Transmembrane</keyword>
<evidence type="ECO:0000256" key="1">
    <source>
        <dbReference type="SAM" id="Phobius"/>
    </source>
</evidence>
<keyword evidence="1" id="KW-1133">Transmembrane helix</keyword>
<gene>
    <name evidence="2" type="ORF">BECKFM1743C_GA0114222_101568</name>
</gene>
<feature type="transmembrane region" description="Helical" evidence="1">
    <location>
        <begin position="21"/>
        <end position="39"/>
    </location>
</feature>
<dbReference type="EMBL" id="CAADFA010000156">
    <property type="protein sequence ID" value="VFJ55395.1"/>
    <property type="molecule type" value="Genomic_DNA"/>
</dbReference>
<proteinExistence type="predicted"/>
<keyword evidence="1" id="KW-0472">Membrane</keyword>
<sequence>MNGHVEGLITPENERQRNTMIYNDLFCTFMATSWSLYYYPAISCFLCTFPGL</sequence>
<dbReference type="AlphaFoldDB" id="A0A450SNM8"/>
<accession>A0A450SNM8</accession>
<organism evidence="2">
    <name type="scientific">Candidatus Kentrum sp. FM</name>
    <dbReference type="NCBI Taxonomy" id="2126340"/>
    <lineage>
        <taxon>Bacteria</taxon>
        <taxon>Pseudomonadati</taxon>
        <taxon>Pseudomonadota</taxon>
        <taxon>Gammaproteobacteria</taxon>
        <taxon>Candidatus Kentrum</taxon>
    </lineage>
</organism>
<reference evidence="2" key="1">
    <citation type="submission" date="2019-02" db="EMBL/GenBank/DDBJ databases">
        <authorList>
            <person name="Gruber-Vodicka R. H."/>
            <person name="Seah K. B. B."/>
        </authorList>
    </citation>
    <scope>NUCLEOTIDE SEQUENCE</scope>
    <source>
        <strain evidence="2">BECK_BZ165</strain>
    </source>
</reference>
<protein>
    <submittedName>
        <fullName evidence="2">Uncharacterized protein</fullName>
    </submittedName>
</protein>
<evidence type="ECO:0000313" key="2">
    <source>
        <dbReference type="EMBL" id="VFJ55395.1"/>
    </source>
</evidence>